<evidence type="ECO:0000256" key="1">
    <source>
        <dbReference type="SAM" id="MobiDB-lite"/>
    </source>
</evidence>
<feature type="region of interest" description="Disordered" evidence="1">
    <location>
        <begin position="1"/>
        <end position="44"/>
    </location>
</feature>
<dbReference type="KEGG" id="cdep:91089586"/>
<protein>
    <submittedName>
        <fullName evidence="2">Uncharacterized protein</fullName>
    </submittedName>
</protein>
<feature type="region of interest" description="Disordered" evidence="1">
    <location>
        <begin position="177"/>
        <end position="202"/>
    </location>
</feature>
<sequence length="315" mass="34810">MKTPFQGALFARKSVQDKSSVKPSLQGPVIDKKPTSHLSSSLLNTGQVGGQLESVLPGVTFNETKSVRRAEREWRARVAALSNLNDNPQRERLDAAQSGPVPPRRPPLSHARSQTRPFLTSPLNDTPRRSIVGRRSFETLGYYQVLGKGEAEELSPVKAAPNKDFAGDILYARESNLTSKRKPLSPKDAHPFMQKQGSLSTSVDKAYRTNHRETSHRQLPTRPVPPPPSTVPVFPRKKYPLLPPSSTALPAPLQPCRSQKSHTRDKGKGRVMPSKRHQVEKAMNLTPGMEDGIRPPKSGLPRSELEKWLANTVVA</sequence>
<dbReference type="RefSeq" id="XP_066070841.1">
    <property type="nucleotide sequence ID" value="XM_066214744.1"/>
</dbReference>
<reference evidence="2" key="2">
    <citation type="journal article" date="2022" name="Elife">
        <title>Obligate sexual reproduction of a homothallic fungus closely related to the Cryptococcus pathogenic species complex.</title>
        <authorList>
            <person name="Passer A.R."/>
            <person name="Clancey S.A."/>
            <person name="Shea T."/>
            <person name="David-Palma M."/>
            <person name="Averette A.F."/>
            <person name="Boekhout T."/>
            <person name="Porcel B.M."/>
            <person name="Nowrousian M."/>
            <person name="Cuomo C.A."/>
            <person name="Sun S."/>
            <person name="Heitman J."/>
            <person name="Coelho M.A."/>
        </authorList>
    </citation>
    <scope>NUCLEOTIDE SEQUENCE</scope>
    <source>
        <strain evidence="2">CBS 7841</strain>
    </source>
</reference>
<accession>A0AAJ8JX42</accession>
<name>A0AAJ8JX42_9TREE</name>
<reference evidence="2" key="1">
    <citation type="submission" date="2016-06" db="EMBL/GenBank/DDBJ databases">
        <authorList>
            <person name="Cuomo C."/>
            <person name="Litvintseva A."/>
            <person name="Heitman J."/>
            <person name="Chen Y."/>
            <person name="Sun S."/>
            <person name="Springer D."/>
            <person name="Dromer F."/>
            <person name="Young S."/>
            <person name="Zeng Q."/>
            <person name="Chapman S."/>
            <person name="Gujja S."/>
            <person name="Saif S."/>
            <person name="Birren B."/>
        </authorList>
    </citation>
    <scope>NUCLEOTIDE SEQUENCE</scope>
    <source>
        <strain evidence="2">CBS 7841</strain>
    </source>
</reference>
<evidence type="ECO:0000313" key="2">
    <source>
        <dbReference type="EMBL" id="WVN90141.1"/>
    </source>
</evidence>
<gene>
    <name evidence="2" type="ORF">L203_105377</name>
</gene>
<feature type="compositionally biased region" description="Basic residues" evidence="1">
    <location>
        <begin position="269"/>
        <end position="278"/>
    </location>
</feature>
<dbReference type="Proteomes" id="UP000094043">
    <property type="component" value="Chromosome 7"/>
</dbReference>
<evidence type="ECO:0000313" key="3">
    <source>
        <dbReference type="Proteomes" id="UP000094043"/>
    </source>
</evidence>
<dbReference type="GeneID" id="91089586"/>
<feature type="compositionally biased region" description="Polar residues" evidence="1">
    <location>
        <begin position="111"/>
        <end position="124"/>
    </location>
</feature>
<proteinExistence type="predicted"/>
<dbReference type="EMBL" id="CP143790">
    <property type="protein sequence ID" value="WVN90141.1"/>
    <property type="molecule type" value="Genomic_DNA"/>
</dbReference>
<reference evidence="2" key="3">
    <citation type="submission" date="2024-01" db="EMBL/GenBank/DDBJ databases">
        <authorList>
            <person name="Coelho M.A."/>
            <person name="David-Palma M."/>
            <person name="Shea T."/>
            <person name="Sun S."/>
            <person name="Cuomo C.A."/>
            <person name="Heitman J."/>
        </authorList>
    </citation>
    <scope>NUCLEOTIDE SEQUENCE</scope>
    <source>
        <strain evidence="2">CBS 7841</strain>
    </source>
</reference>
<feature type="region of interest" description="Disordered" evidence="1">
    <location>
        <begin position="210"/>
        <end position="229"/>
    </location>
</feature>
<feature type="compositionally biased region" description="Low complexity" evidence="1">
    <location>
        <begin position="245"/>
        <end position="255"/>
    </location>
</feature>
<feature type="region of interest" description="Disordered" evidence="1">
    <location>
        <begin position="245"/>
        <end position="303"/>
    </location>
</feature>
<keyword evidence="3" id="KW-1185">Reference proteome</keyword>
<dbReference type="AlphaFoldDB" id="A0AAJ8JX42"/>
<organism evidence="2 3">
    <name type="scientific">Cryptococcus depauperatus CBS 7841</name>
    <dbReference type="NCBI Taxonomy" id="1295531"/>
    <lineage>
        <taxon>Eukaryota</taxon>
        <taxon>Fungi</taxon>
        <taxon>Dikarya</taxon>
        <taxon>Basidiomycota</taxon>
        <taxon>Agaricomycotina</taxon>
        <taxon>Tremellomycetes</taxon>
        <taxon>Tremellales</taxon>
        <taxon>Cryptococcaceae</taxon>
        <taxon>Cryptococcus</taxon>
    </lineage>
</organism>
<feature type="region of interest" description="Disordered" evidence="1">
    <location>
        <begin position="82"/>
        <end position="129"/>
    </location>
</feature>